<dbReference type="GO" id="GO:0051301">
    <property type="term" value="P:cell division"/>
    <property type="evidence" value="ECO:0007669"/>
    <property type="project" value="UniProtKB-KW"/>
</dbReference>
<dbReference type="RefSeq" id="YP_010754644.1">
    <property type="nucleotide sequence ID" value="NC_073462.1"/>
</dbReference>
<reference evidence="4" key="1">
    <citation type="submission" date="2018-04" db="EMBL/GenBank/DDBJ databases">
        <authorList>
            <person name="Go L.Y."/>
            <person name="Mitchell J.A."/>
        </authorList>
    </citation>
    <scope>NUCLEOTIDE SEQUENCE [LARGE SCALE GENOMIC DNA]</scope>
</reference>
<sequence length="120" mass="13479">MIIPCEATRDLLTLQLESVWDFDPEEPWAFTLSFVDQDAIWAISLDLVKEALASPDRIHGYADVMVEVSGESLFIHLNNGEAVCTIKFLASDVEEFLNEIDTSNAQMVIGQKLDEFLESL</sequence>
<proteinExistence type="predicted"/>
<organism evidence="3 4">
    <name type="scientific">Streptomyces phage Ibantik</name>
    <dbReference type="NCBI Taxonomy" id="2182397"/>
    <lineage>
        <taxon>Viruses</taxon>
        <taxon>Duplodnaviria</taxon>
        <taxon>Heunggongvirae</taxon>
        <taxon>Uroviricota</taxon>
        <taxon>Caudoviricetes</taxon>
        <taxon>Ibantikvirus</taxon>
        <taxon>Ibantikvirus ibantik</taxon>
    </lineage>
</organism>
<accession>A0A2U8UNC9</accession>
<dbReference type="InterPro" id="IPR006776">
    <property type="entry name" value="SsgB"/>
</dbReference>
<dbReference type="EMBL" id="MH155870">
    <property type="protein sequence ID" value="AWN05244.1"/>
    <property type="molecule type" value="Genomic_DNA"/>
</dbReference>
<gene>
    <name evidence="3" type="primary">20</name>
    <name evidence="3" type="ORF">SEA_IBANTIK_20</name>
</gene>
<dbReference type="InterPro" id="IPR038658">
    <property type="entry name" value="SsgB_sf"/>
</dbReference>
<evidence type="ECO:0000256" key="2">
    <source>
        <dbReference type="ARBA" id="ARBA00023306"/>
    </source>
</evidence>
<keyword evidence="4" id="KW-1185">Reference proteome</keyword>
<dbReference type="Proteomes" id="UP000247188">
    <property type="component" value="Segment"/>
</dbReference>
<keyword evidence="1" id="KW-0132">Cell division</keyword>
<dbReference type="GeneID" id="80019239"/>
<name>A0A2U8UNC9_9CAUD</name>
<protein>
    <submittedName>
        <fullName evidence="3">Uncharacterized protein</fullName>
    </submittedName>
</protein>
<dbReference type="Gene3D" id="2.30.31.20">
    <property type="entry name" value="Sporulation-specific cell division protein SsgB"/>
    <property type="match status" value="1"/>
</dbReference>
<evidence type="ECO:0000256" key="1">
    <source>
        <dbReference type="ARBA" id="ARBA00022618"/>
    </source>
</evidence>
<keyword evidence="2" id="KW-0131">Cell cycle</keyword>
<dbReference type="KEGG" id="vg:80019239"/>
<evidence type="ECO:0000313" key="4">
    <source>
        <dbReference type="Proteomes" id="UP000247188"/>
    </source>
</evidence>
<evidence type="ECO:0000313" key="3">
    <source>
        <dbReference type="EMBL" id="AWN05244.1"/>
    </source>
</evidence>
<dbReference type="Pfam" id="PF04686">
    <property type="entry name" value="SsgA"/>
    <property type="match status" value="1"/>
</dbReference>